<gene>
    <name evidence="1" type="ORF">iF6_36</name>
</gene>
<reference evidence="1 2" key="1">
    <citation type="submission" date="2020-08" db="EMBL/GenBank/DDBJ databases">
        <authorList>
            <person name="Shadrin A.M."/>
            <person name="Buzikov R.M."/>
            <person name="Piligrimova E.G."/>
            <person name="Kazantseva O.A."/>
        </authorList>
    </citation>
    <scope>NUCLEOTIDE SEQUENCE [LARGE SCALE GENOMIC DNA]</scope>
</reference>
<keyword evidence="2" id="KW-1185">Reference proteome</keyword>
<sequence length="189" mass="22657">MNLFKSLKKKPEPTVNNRTNIIQYDEMGYPLRLIWMSDGTKRWLDTDEEAGDTVLRRTIEYIPLNELIEDTESKHTEEKQLIKLNEHKYLLCKKTFMYGSSTLFIKGECYPIEYIGNKYYIKDKAGTQWNQDWYDKLLYKAFEPEVTEDIKIPINTVLNRINLSSDMDELEDWLKAYREGYHDCREEQE</sequence>
<protein>
    <submittedName>
        <fullName evidence="1">Uncharacterized protein</fullName>
    </submittedName>
</protein>
<proteinExistence type="predicted"/>
<evidence type="ECO:0000313" key="2">
    <source>
        <dbReference type="Proteomes" id="UP000516045"/>
    </source>
</evidence>
<dbReference type="EMBL" id="MT909815">
    <property type="protein sequence ID" value="QNL29395.1"/>
    <property type="molecule type" value="Genomic_DNA"/>
</dbReference>
<organism evidence="1 2">
    <name type="scientific">Enterococcus phage iF6</name>
    <dbReference type="NCBI Taxonomy" id="2765371"/>
    <lineage>
        <taxon>Viruses</taxon>
        <taxon>Duplodnaviria</taxon>
        <taxon>Heunggongvirae</taxon>
        <taxon>Uroviricota</taxon>
        <taxon>Caudoviricetes</taxon>
        <taxon>Herelleviridae</taxon>
        <taxon>Brockvirinae</taxon>
        <taxon>Schiekvirus</taxon>
        <taxon>Schiekvirus if6</taxon>
    </lineage>
</organism>
<dbReference type="Proteomes" id="UP000516045">
    <property type="component" value="Segment"/>
</dbReference>
<accession>A0A7G8ZYW4</accession>
<evidence type="ECO:0000313" key="1">
    <source>
        <dbReference type="EMBL" id="QNL29395.1"/>
    </source>
</evidence>
<name>A0A7G8ZYW4_9CAUD</name>